<evidence type="ECO:0000313" key="2">
    <source>
        <dbReference type="EMBL" id="MFH6771373.1"/>
    </source>
</evidence>
<name>A0ABW7N041_9FLAO</name>
<keyword evidence="1" id="KW-1133">Transmembrane helix</keyword>
<keyword evidence="1" id="KW-0472">Membrane</keyword>
<evidence type="ECO:0000313" key="3">
    <source>
        <dbReference type="Proteomes" id="UP001610100"/>
    </source>
</evidence>
<sequence length="58" mass="6202">MKTDKDKSDWAIGGGLLGGLGLGFFFLKESALMFTGSIILGLGVGLIMTAFIHHFSRK</sequence>
<organism evidence="2 3">
    <name type="scientific">Gaetbulibacter aestuarii</name>
    <dbReference type="NCBI Taxonomy" id="1502358"/>
    <lineage>
        <taxon>Bacteria</taxon>
        <taxon>Pseudomonadati</taxon>
        <taxon>Bacteroidota</taxon>
        <taxon>Flavobacteriia</taxon>
        <taxon>Flavobacteriales</taxon>
        <taxon>Flavobacteriaceae</taxon>
        <taxon>Gaetbulibacter</taxon>
    </lineage>
</organism>
<comment type="caution">
    <text evidence="2">The sequence shown here is derived from an EMBL/GenBank/DDBJ whole genome shotgun (WGS) entry which is preliminary data.</text>
</comment>
<gene>
    <name evidence="2" type="ORF">V8G58_05445</name>
</gene>
<reference evidence="2 3" key="1">
    <citation type="submission" date="2024-02" db="EMBL/GenBank/DDBJ databases">
        <title>A Gaetbulibacter species isolated from tidal flats and genomic insights of their niches.</title>
        <authorList>
            <person name="Ye Y."/>
        </authorList>
    </citation>
    <scope>NUCLEOTIDE SEQUENCE [LARGE SCALE GENOMIC DNA]</scope>
    <source>
        <strain evidence="2 3">KYW382</strain>
    </source>
</reference>
<protein>
    <recommendedName>
        <fullName evidence="4">Glycine zipper family protein</fullName>
    </recommendedName>
</protein>
<dbReference type="Proteomes" id="UP001610100">
    <property type="component" value="Unassembled WGS sequence"/>
</dbReference>
<keyword evidence="3" id="KW-1185">Reference proteome</keyword>
<accession>A0ABW7N041</accession>
<keyword evidence="1" id="KW-0812">Transmembrane</keyword>
<feature type="transmembrane region" description="Helical" evidence="1">
    <location>
        <begin position="33"/>
        <end position="52"/>
    </location>
</feature>
<proteinExistence type="predicted"/>
<evidence type="ECO:0000256" key="1">
    <source>
        <dbReference type="SAM" id="Phobius"/>
    </source>
</evidence>
<dbReference type="EMBL" id="JBAWKB010000001">
    <property type="protein sequence ID" value="MFH6771373.1"/>
    <property type="molecule type" value="Genomic_DNA"/>
</dbReference>
<dbReference type="RefSeq" id="WP_344740417.1">
    <property type="nucleotide sequence ID" value="NZ_BAABAY010000001.1"/>
</dbReference>
<evidence type="ECO:0008006" key="4">
    <source>
        <dbReference type="Google" id="ProtNLM"/>
    </source>
</evidence>
<feature type="transmembrane region" description="Helical" evidence="1">
    <location>
        <begin position="9"/>
        <end position="27"/>
    </location>
</feature>